<proteinExistence type="predicted"/>
<dbReference type="EMBL" id="JAPDDT010000001">
    <property type="protein sequence ID" value="MCW1921597.1"/>
    <property type="molecule type" value="Genomic_DNA"/>
</dbReference>
<keyword evidence="1" id="KW-0472">Membrane</keyword>
<feature type="transmembrane region" description="Helical" evidence="1">
    <location>
        <begin position="12"/>
        <end position="32"/>
    </location>
</feature>
<keyword evidence="1" id="KW-0812">Transmembrane</keyword>
<organism evidence="2 3">
    <name type="scientific">Luteolibacter arcticus</name>
    <dbReference type="NCBI Taxonomy" id="1581411"/>
    <lineage>
        <taxon>Bacteria</taxon>
        <taxon>Pseudomonadati</taxon>
        <taxon>Verrucomicrobiota</taxon>
        <taxon>Verrucomicrobiia</taxon>
        <taxon>Verrucomicrobiales</taxon>
        <taxon>Verrucomicrobiaceae</taxon>
        <taxon>Luteolibacter</taxon>
    </lineage>
</organism>
<accession>A0ABT3GD89</accession>
<dbReference type="RefSeq" id="WP_264485706.1">
    <property type="nucleotide sequence ID" value="NZ_JAPDDT010000001.1"/>
</dbReference>
<feature type="transmembrane region" description="Helical" evidence="1">
    <location>
        <begin position="62"/>
        <end position="81"/>
    </location>
</feature>
<protein>
    <recommendedName>
        <fullName evidence="4">Transmembrane protein</fullName>
    </recommendedName>
</protein>
<feature type="transmembrane region" description="Helical" evidence="1">
    <location>
        <begin position="118"/>
        <end position="137"/>
    </location>
</feature>
<name>A0ABT3GD89_9BACT</name>
<evidence type="ECO:0000256" key="1">
    <source>
        <dbReference type="SAM" id="Phobius"/>
    </source>
</evidence>
<keyword evidence="1" id="KW-1133">Transmembrane helix</keyword>
<evidence type="ECO:0000313" key="3">
    <source>
        <dbReference type="Proteomes" id="UP001320876"/>
    </source>
</evidence>
<dbReference type="Proteomes" id="UP001320876">
    <property type="component" value="Unassembled WGS sequence"/>
</dbReference>
<gene>
    <name evidence="2" type="ORF">OKA05_03465</name>
</gene>
<reference evidence="2 3" key="1">
    <citation type="submission" date="2022-10" db="EMBL/GenBank/DDBJ databases">
        <title>Luteolibacter arcticus strain CCTCC AB 2014275, whole genome shotgun sequencing project.</title>
        <authorList>
            <person name="Zhao G."/>
            <person name="Shen L."/>
        </authorList>
    </citation>
    <scope>NUCLEOTIDE SEQUENCE [LARGE SCALE GENOMIC DNA]</scope>
    <source>
        <strain evidence="2 3">CCTCC AB 2014275</strain>
    </source>
</reference>
<sequence>MSARTSTAHSSNRLGVALLIAALVCWIGFHLLPIDDYMRGWELWKRIWEITTRGYRPGWQNLIAISAFLAIAILVTASPFVTLPLRTSKPCRWLAIVASGAALLGLGSLIVMDFPGGPASALLLAAMALNFVGLICLRSPRLESGPDAP</sequence>
<evidence type="ECO:0000313" key="2">
    <source>
        <dbReference type="EMBL" id="MCW1921597.1"/>
    </source>
</evidence>
<keyword evidence="3" id="KW-1185">Reference proteome</keyword>
<comment type="caution">
    <text evidence="2">The sequence shown here is derived from an EMBL/GenBank/DDBJ whole genome shotgun (WGS) entry which is preliminary data.</text>
</comment>
<feature type="transmembrane region" description="Helical" evidence="1">
    <location>
        <begin position="93"/>
        <end position="112"/>
    </location>
</feature>
<evidence type="ECO:0008006" key="4">
    <source>
        <dbReference type="Google" id="ProtNLM"/>
    </source>
</evidence>